<accession>A0A8T7LZX1</accession>
<evidence type="ECO:0000313" key="9">
    <source>
        <dbReference type="Proteomes" id="UP001431572"/>
    </source>
</evidence>
<dbReference type="Pfam" id="PF18335">
    <property type="entry name" value="SH3_13"/>
    <property type="match status" value="1"/>
</dbReference>
<comment type="similarity">
    <text evidence="3">Belongs to the RecD family. RecD2 subfamily.</text>
</comment>
<dbReference type="InterPro" id="IPR010994">
    <property type="entry name" value="RuvA_2-like"/>
</dbReference>
<evidence type="ECO:0000256" key="1">
    <source>
        <dbReference type="ARBA" id="ARBA00022741"/>
    </source>
</evidence>
<dbReference type="Proteomes" id="UP001431572">
    <property type="component" value="Chromosome 1"/>
</dbReference>
<evidence type="ECO:0000256" key="4">
    <source>
        <dbReference type="SAM" id="Coils"/>
    </source>
</evidence>
<sequence length="789" mass="86913">MTAAPAHLDNSTPTPRFSVLSGVVERITFQNEDNGWTVAKVQPDKGRKDELVTIVGNLPSLAPGESLEMEGFWISNPTYGKQFKIEQYRVLLPATITGIQKYLGSGLIKGVGPKTSEKIVNKFGMETLNILEIQPERLAEVPGLGMKKAEIIRKAWDEQKAIKEVMVFLQGHGISAALAVKIYREYKDASIVVVKNEPYRLARDVFGIGFKTADKIASGMGVAKDDPERLKAGLLYTLSEASDDGHVFLPREELLKNGTELLEAASEQVEQALEALVEEQGVANERIYNLKEIPTLKPDSPALADVDEWERSLHEERAPYVVATPEPQNAEIPLEAIYLPPFRNAEMGISAGVLRLRGATHDRLTSFKSAAFDVVFSYLSDKDGLVLNEKQKEAVQLALTEKVSVLTGGPGTGKTTSMRALLRVLQVKRKKVVLAAPTGRAAKRLSETTGASATTIHRLLELRPGGKAAFDRERPLDADMVIVDEASMLDVLLMNNLLKAVPSGAHLLLVGDTDQLPSVGAGNVLGDIVNSGVVPVVRLDQIFRQGADSAIVTNAHRINSGQMPQVGRDIADFFFFVEDDTEKAADLIVELVSKRIPARFGVNSVRDIQVLAPMHRSRAGVGELNNLLQETLNPASERKRERRWGGRLFREGDKVMQLKNNYEKLVFNGDGGYITLINHEDQFVRVALEDGREVEYDFAELDELSLAYCVSVHKSQGSEYPVVVMPLLTSHYPMLQRNLVYTAITRAKKVVVLVGSKRALAMAIKNDRTGRRYTGLAPRLKDFAPNKQL</sequence>
<comment type="function">
    <text evidence="3">DNA-dependent ATPase and ATP-dependent 5'-3' DNA helicase. Has no activity on blunt DNA or DNA with 3'-overhangs, requires at least 10 bases of 5'-ssDNA for helicase activity.</text>
</comment>
<dbReference type="GO" id="GO:0003677">
    <property type="term" value="F:DNA binding"/>
    <property type="evidence" value="ECO:0007669"/>
    <property type="project" value="UniProtKB-UniRule"/>
</dbReference>
<dbReference type="SUPFAM" id="SSF52540">
    <property type="entry name" value="P-loop containing nucleoside triphosphate hydrolases"/>
    <property type="match status" value="1"/>
</dbReference>
<feature type="coiled-coil region" evidence="4">
    <location>
        <begin position="255"/>
        <end position="282"/>
    </location>
</feature>
<keyword evidence="4" id="KW-0175">Coiled coil</keyword>
<dbReference type="Pfam" id="PF14490">
    <property type="entry name" value="HHH_RecD2"/>
    <property type="match status" value="1"/>
</dbReference>
<evidence type="ECO:0000313" key="7">
    <source>
        <dbReference type="EMBL" id="WJW66881.1"/>
    </source>
</evidence>
<feature type="binding site" evidence="3">
    <location>
        <begin position="411"/>
        <end position="415"/>
    </location>
    <ligand>
        <name>ATP</name>
        <dbReference type="ChEBI" id="CHEBI:30616"/>
    </ligand>
</feature>
<feature type="domain" description="AAA+ ATPase" evidence="5">
    <location>
        <begin position="400"/>
        <end position="540"/>
    </location>
</feature>
<keyword evidence="3" id="KW-0378">Hydrolase</keyword>
<dbReference type="InterPro" id="IPR006345">
    <property type="entry name" value="RecD2"/>
</dbReference>
<evidence type="ECO:0000256" key="3">
    <source>
        <dbReference type="HAMAP-Rule" id="MF_01488"/>
    </source>
</evidence>
<evidence type="ECO:0000313" key="6">
    <source>
        <dbReference type="EMBL" id="NWJ45000.1"/>
    </source>
</evidence>
<dbReference type="Pfam" id="PF13538">
    <property type="entry name" value="UvrD_C_2"/>
    <property type="match status" value="1"/>
</dbReference>
<dbReference type="GO" id="GO:0009338">
    <property type="term" value="C:exodeoxyribonuclease V complex"/>
    <property type="evidence" value="ECO:0007669"/>
    <property type="project" value="TreeGrafter"/>
</dbReference>
<proteinExistence type="inferred from homology"/>
<dbReference type="PANTHER" id="PTHR43788">
    <property type="entry name" value="DNA2/NAM7 HELICASE FAMILY MEMBER"/>
    <property type="match status" value="1"/>
</dbReference>
<dbReference type="InterPro" id="IPR027417">
    <property type="entry name" value="P-loop_NTPase"/>
</dbReference>
<keyword evidence="2 3" id="KW-0067">ATP-binding</keyword>
<protein>
    <recommendedName>
        <fullName evidence="3">ATP-dependent RecD2 DNA helicase</fullName>
        <ecNumber evidence="3">5.6.2.3</ecNumber>
    </recommendedName>
    <alternativeName>
        <fullName evidence="3">DNA 5'-3' helicase subunit RecD2</fullName>
    </alternativeName>
</protein>
<name>A0A8T7LZX1_9CHLR</name>
<keyword evidence="3" id="KW-0413">Isomerase</keyword>
<evidence type="ECO:0000259" key="5">
    <source>
        <dbReference type="SMART" id="SM00382"/>
    </source>
</evidence>
<dbReference type="InterPro" id="IPR027785">
    <property type="entry name" value="UvrD-like_helicase_C"/>
</dbReference>
<reference evidence="7" key="2">
    <citation type="journal article" date="2024" name="Nature">
        <title>Anoxygenic phototroph of the Chloroflexota uses a type I reaction centre.</title>
        <authorList>
            <person name="Tsuji J.M."/>
            <person name="Shaw N.A."/>
            <person name="Nagashima S."/>
            <person name="Venkiteswaran J.J."/>
            <person name="Schiff S.L."/>
            <person name="Watanabe T."/>
            <person name="Fukui M."/>
            <person name="Hanada S."/>
            <person name="Tank M."/>
            <person name="Neufeld J.D."/>
        </authorList>
    </citation>
    <scope>NUCLEOTIDE SEQUENCE</scope>
    <source>
        <strain evidence="7">L227-S17</strain>
    </source>
</reference>
<dbReference type="CDD" id="cd17933">
    <property type="entry name" value="DEXSc_RecD-like"/>
    <property type="match status" value="1"/>
</dbReference>
<dbReference type="EMBL" id="JACATZ010000001">
    <property type="protein sequence ID" value="NWJ45000.1"/>
    <property type="molecule type" value="Genomic_DNA"/>
</dbReference>
<dbReference type="GO" id="GO:0006310">
    <property type="term" value="P:DNA recombination"/>
    <property type="evidence" value="ECO:0007669"/>
    <property type="project" value="InterPro"/>
</dbReference>
<dbReference type="Pfam" id="PF13604">
    <property type="entry name" value="AAA_30"/>
    <property type="match status" value="1"/>
</dbReference>
<organism evidence="6 8">
    <name type="scientific">Candidatus Chlorohelix allophototropha</name>
    <dbReference type="NCBI Taxonomy" id="3003348"/>
    <lineage>
        <taxon>Bacteria</taxon>
        <taxon>Bacillati</taxon>
        <taxon>Chloroflexota</taxon>
        <taxon>Chloroflexia</taxon>
        <taxon>Candidatus Chloroheliales</taxon>
        <taxon>Candidatus Chloroheliaceae</taxon>
        <taxon>Candidatus Chlorohelix</taxon>
    </lineage>
</organism>
<dbReference type="Gene3D" id="1.10.150.20">
    <property type="entry name" value="5' to 3' exonuclease, C-terminal subdomain"/>
    <property type="match status" value="1"/>
</dbReference>
<dbReference type="PANTHER" id="PTHR43788:SF6">
    <property type="entry name" value="DNA HELICASE B"/>
    <property type="match status" value="1"/>
</dbReference>
<dbReference type="GO" id="GO:0005524">
    <property type="term" value="F:ATP binding"/>
    <property type="evidence" value="ECO:0007669"/>
    <property type="project" value="UniProtKB-UniRule"/>
</dbReference>
<keyword evidence="3 6" id="KW-0347">Helicase</keyword>
<keyword evidence="9" id="KW-1185">Reference proteome</keyword>
<dbReference type="Pfam" id="PF23139">
    <property type="entry name" value="OB_YrrC"/>
    <property type="match status" value="1"/>
</dbReference>
<keyword evidence="1 3" id="KW-0547">Nucleotide-binding</keyword>
<evidence type="ECO:0000256" key="2">
    <source>
        <dbReference type="ARBA" id="ARBA00022840"/>
    </source>
</evidence>
<dbReference type="Pfam" id="PF14520">
    <property type="entry name" value="HHH_5"/>
    <property type="match status" value="1"/>
</dbReference>
<dbReference type="Proteomes" id="UP000521676">
    <property type="component" value="Unassembled WGS sequence"/>
</dbReference>
<dbReference type="SUPFAM" id="SSF47781">
    <property type="entry name" value="RuvA domain 2-like"/>
    <property type="match status" value="1"/>
</dbReference>
<dbReference type="Gene3D" id="2.30.30.940">
    <property type="match status" value="1"/>
</dbReference>
<dbReference type="Gene3D" id="3.40.50.300">
    <property type="entry name" value="P-loop containing nucleotide triphosphate hydrolases"/>
    <property type="match status" value="2"/>
</dbReference>
<dbReference type="HAMAP" id="MF_01488">
    <property type="entry name" value="RecD2"/>
    <property type="match status" value="1"/>
</dbReference>
<dbReference type="GO" id="GO:0043139">
    <property type="term" value="F:5'-3' DNA helicase activity"/>
    <property type="evidence" value="ECO:0007669"/>
    <property type="project" value="UniProtKB-UniRule"/>
</dbReference>
<dbReference type="GO" id="GO:0016787">
    <property type="term" value="F:hydrolase activity"/>
    <property type="evidence" value="ECO:0007669"/>
    <property type="project" value="UniProtKB-KW"/>
</dbReference>
<dbReference type="InterPro" id="IPR003593">
    <property type="entry name" value="AAA+_ATPase"/>
</dbReference>
<dbReference type="InterPro" id="IPR055446">
    <property type="entry name" value="RecD2_N_OB"/>
</dbReference>
<dbReference type="EC" id="5.6.2.3" evidence="3"/>
<reference evidence="6 8" key="1">
    <citation type="submission" date="2020-06" db="EMBL/GenBank/DDBJ databases">
        <title>Anoxygenic phototrophic Chloroflexota member uses a Type I reaction center.</title>
        <authorList>
            <person name="Tsuji J.M."/>
            <person name="Shaw N.A."/>
            <person name="Nagashima S."/>
            <person name="Venkiteswaran J."/>
            <person name="Schiff S.L."/>
            <person name="Hanada S."/>
            <person name="Tank M."/>
            <person name="Neufeld J.D."/>
        </authorList>
    </citation>
    <scope>NUCLEOTIDE SEQUENCE [LARGE SCALE GENOMIC DNA]</scope>
    <source>
        <strain evidence="6">L227-S17</strain>
    </source>
</reference>
<dbReference type="InterPro" id="IPR029493">
    <property type="entry name" value="RecD2-like_HHH"/>
</dbReference>
<dbReference type="CDD" id="cd18809">
    <property type="entry name" value="SF1_C_RecD"/>
    <property type="match status" value="1"/>
</dbReference>
<keyword evidence="3" id="KW-0238">DNA-binding</keyword>
<dbReference type="NCBIfam" id="TIGR01448">
    <property type="entry name" value="recD_rel"/>
    <property type="match status" value="1"/>
</dbReference>
<dbReference type="SMART" id="SM00382">
    <property type="entry name" value="AAA"/>
    <property type="match status" value="1"/>
</dbReference>
<comment type="catalytic activity">
    <reaction evidence="3">
        <text>ATP + H2O = ADP + phosphate + H(+)</text>
        <dbReference type="Rhea" id="RHEA:13065"/>
        <dbReference type="ChEBI" id="CHEBI:15377"/>
        <dbReference type="ChEBI" id="CHEBI:15378"/>
        <dbReference type="ChEBI" id="CHEBI:30616"/>
        <dbReference type="ChEBI" id="CHEBI:43474"/>
        <dbReference type="ChEBI" id="CHEBI:456216"/>
        <dbReference type="EC" id="5.6.2.3"/>
    </reaction>
</comment>
<gene>
    <name evidence="3" type="primary">recD2</name>
    <name evidence="6" type="ORF">HXX08_03890</name>
    <name evidence="7" type="ORF">OZ401_000126</name>
</gene>
<dbReference type="AlphaFoldDB" id="A0A8T7LZX1"/>
<dbReference type="InterPro" id="IPR050534">
    <property type="entry name" value="Coronavir_polyprotein_1ab"/>
</dbReference>
<dbReference type="Gene3D" id="1.10.10.2220">
    <property type="match status" value="1"/>
</dbReference>
<dbReference type="EMBL" id="CP128399">
    <property type="protein sequence ID" value="WJW66881.1"/>
    <property type="molecule type" value="Genomic_DNA"/>
</dbReference>
<dbReference type="GO" id="GO:0017116">
    <property type="term" value="F:single-stranded DNA helicase activity"/>
    <property type="evidence" value="ECO:0007669"/>
    <property type="project" value="TreeGrafter"/>
</dbReference>
<dbReference type="InterPro" id="IPR041451">
    <property type="entry name" value="RecD2_SH13"/>
</dbReference>
<dbReference type="RefSeq" id="WP_341468774.1">
    <property type="nucleotide sequence ID" value="NZ_CP128399.1"/>
</dbReference>
<evidence type="ECO:0000313" key="8">
    <source>
        <dbReference type="Proteomes" id="UP000521676"/>
    </source>
</evidence>